<dbReference type="Pfam" id="PF00931">
    <property type="entry name" value="NB-ARC"/>
    <property type="match status" value="1"/>
</dbReference>
<dbReference type="GO" id="GO:0043531">
    <property type="term" value="F:ADP binding"/>
    <property type="evidence" value="ECO:0007669"/>
    <property type="project" value="InterPro"/>
</dbReference>
<dbReference type="InterPro" id="IPR038005">
    <property type="entry name" value="RX-like_CC"/>
</dbReference>
<feature type="domain" description="Disease resistance protein winged helix" evidence="9">
    <location>
        <begin position="434"/>
        <end position="507"/>
    </location>
</feature>
<evidence type="ECO:0000313" key="12">
    <source>
        <dbReference type="Proteomes" id="UP000604825"/>
    </source>
</evidence>
<keyword evidence="2" id="KW-0433">Leucine-rich repeat</keyword>
<dbReference type="GO" id="GO:0042742">
    <property type="term" value="P:defense response to bacterium"/>
    <property type="evidence" value="ECO:0007669"/>
    <property type="project" value="UniProtKB-ARBA"/>
</dbReference>
<dbReference type="CDD" id="cd14798">
    <property type="entry name" value="RX-CC_like"/>
    <property type="match status" value="1"/>
</dbReference>
<dbReference type="PRINTS" id="PR00364">
    <property type="entry name" value="DISEASERSIST"/>
</dbReference>
<dbReference type="EMBL" id="CAJGYO010000014">
    <property type="protein sequence ID" value="CAD6268693.1"/>
    <property type="molecule type" value="Genomic_DNA"/>
</dbReference>
<evidence type="ECO:0000256" key="5">
    <source>
        <dbReference type="ARBA" id="ARBA00022821"/>
    </source>
</evidence>
<dbReference type="Gene3D" id="1.20.5.4130">
    <property type="match status" value="1"/>
</dbReference>
<organism evidence="11 12">
    <name type="scientific">Miscanthus lutarioriparius</name>
    <dbReference type="NCBI Taxonomy" id="422564"/>
    <lineage>
        <taxon>Eukaryota</taxon>
        <taxon>Viridiplantae</taxon>
        <taxon>Streptophyta</taxon>
        <taxon>Embryophyta</taxon>
        <taxon>Tracheophyta</taxon>
        <taxon>Spermatophyta</taxon>
        <taxon>Magnoliopsida</taxon>
        <taxon>Liliopsida</taxon>
        <taxon>Poales</taxon>
        <taxon>Poaceae</taxon>
        <taxon>PACMAD clade</taxon>
        <taxon>Panicoideae</taxon>
        <taxon>Andropogonodae</taxon>
        <taxon>Andropogoneae</taxon>
        <taxon>Saccharinae</taxon>
        <taxon>Miscanthus</taxon>
    </lineage>
</organism>
<dbReference type="OrthoDB" id="678528at2759"/>
<evidence type="ECO:0000256" key="2">
    <source>
        <dbReference type="ARBA" id="ARBA00022614"/>
    </source>
</evidence>
<dbReference type="InterPro" id="IPR002182">
    <property type="entry name" value="NB-ARC"/>
</dbReference>
<evidence type="ECO:0008006" key="13">
    <source>
        <dbReference type="Google" id="ProtNLM"/>
    </source>
</evidence>
<dbReference type="Pfam" id="PF23559">
    <property type="entry name" value="WHD_DRP"/>
    <property type="match status" value="1"/>
</dbReference>
<dbReference type="InterPro" id="IPR041118">
    <property type="entry name" value="Rx_N"/>
</dbReference>
<keyword evidence="3" id="KW-0677">Repeat</keyword>
<dbReference type="PANTHER" id="PTHR23155:SF1181">
    <property type="entry name" value="OS08G0170200 PROTEIN"/>
    <property type="match status" value="1"/>
</dbReference>
<feature type="domain" description="NB-ARC" evidence="7">
    <location>
        <begin position="198"/>
        <end position="349"/>
    </location>
</feature>
<evidence type="ECO:0000256" key="4">
    <source>
        <dbReference type="ARBA" id="ARBA00022741"/>
    </source>
</evidence>
<dbReference type="Gene3D" id="3.40.50.300">
    <property type="entry name" value="P-loop containing nucleotide triphosphate hydrolases"/>
    <property type="match status" value="1"/>
</dbReference>
<dbReference type="InterPro" id="IPR032675">
    <property type="entry name" value="LRR_dom_sf"/>
</dbReference>
<dbReference type="InterPro" id="IPR042197">
    <property type="entry name" value="Apaf_helical"/>
</dbReference>
<dbReference type="InterPro" id="IPR036388">
    <property type="entry name" value="WH-like_DNA-bd_sf"/>
</dbReference>
<dbReference type="Proteomes" id="UP000604825">
    <property type="component" value="Unassembled WGS sequence"/>
</dbReference>
<name>A0A811REI2_9POAL</name>
<dbReference type="Gene3D" id="1.10.10.10">
    <property type="entry name" value="Winged helix-like DNA-binding domain superfamily/Winged helix DNA-binding domain"/>
    <property type="match status" value="1"/>
</dbReference>
<keyword evidence="12" id="KW-1185">Reference proteome</keyword>
<feature type="domain" description="Disease resistance N-terminal" evidence="8">
    <location>
        <begin position="8"/>
        <end position="92"/>
    </location>
</feature>
<evidence type="ECO:0000313" key="11">
    <source>
        <dbReference type="EMBL" id="CAD6268693.1"/>
    </source>
</evidence>
<dbReference type="Gene3D" id="3.80.10.10">
    <property type="entry name" value="Ribonuclease Inhibitor"/>
    <property type="match status" value="1"/>
</dbReference>
<feature type="domain" description="Disease resistance R13L4/SHOC-2-like LRR" evidence="10">
    <location>
        <begin position="571"/>
        <end position="938"/>
    </location>
</feature>
<gene>
    <name evidence="11" type="ORF">NCGR_LOCUS51998</name>
</gene>
<comment type="similarity">
    <text evidence="1">Belongs to the disease resistance NB-LRR family.</text>
</comment>
<keyword evidence="4" id="KW-0547">Nucleotide-binding</keyword>
<dbReference type="InterPro" id="IPR058922">
    <property type="entry name" value="WHD_DRP"/>
</dbReference>
<protein>
    <recommendedName>
        <fullName evidence="13">AAA+ ATPase domain-containing protein</fullName>
    </recommendedName>
</protein>
<keyword evidence="5" id="KW-0611">Plant defense</keyword>
<dbReference type="Pfam" id="PF23598">
    <property type="entry name" value="LRR_14"/>
    <property type="match status" value="1"/>
</dbReference>
<evidence type="ECO:0000259" key="10">
    <source>
        <dbReference type="Pfam" id="PF23598"/>
    </source>
</evidence>
<proteinExistence type="inferred from homology"/>
<dbReference type="InterPro" id="IPR055414">
    <property type="entry name" value="LRR_R13L4/SHOC2-like"/>
</dbReference>
<evidence type="ECO:0000256" key="3">
    <source>
        <dbReference type="ARBA" id="ARBA00022737"/>
    </source>
</evidence>
<dbReference type="Pfam" id="PF18052">
    <property type="entry name" value="Rx_N"/>
    <property type="match status" value="1"/>
</dbReference>
<keyword evidence="6" id="KW-0175">Coiled coil</keyword>
<dbReference type="InterPro" id="IPR044974">
    <property type="entry name" value="Disease_R_plants"/>
</dbReference>
<dbReference type="FunFam" id="1.10.10.10:FF:000322">
    <property type="entry name" value="Probable disease resistance protein At1g63360"/>
    <property type="match status" value="1"/>
</dbReference>
<dbReference type="SUPFAM" id="SSF52058">
    <property type="entry name" value="L domain-like"/>
    <property type="match status" value="1"/>
</dbReference>
<dbReference type="GO" id="GO:0002758">
    <property type="term" value="P:innate immune response-activating signaling pathway"/>
    <property type="evidence" value="ECO:0007669"/>
    <property type="project" value="UniProtKB-ARBA"/>
</dbReference>
<evidence type="ECO:0000259" key="7">
    <source>
        <dbReference type="Pfam" id="PF00931"/>
    </source>
</evidence>
<dbReference type="PANTHER" id="PTHR23155">
    <property type="entry name" value="DISEASE RESISTANCE PROTEIN RP"/>
    <property type="match status" value="1"/>
</dbReference>
<sequence>MELALGAMAGLAPKLGELLTAEYVVQKGLKPDIESLSKELVMMKASLEDSSRVPPDQLSEVEKHWARQVRELSYDMEDVVDDFILRVANGGKSATATDANVFKKILGKATAAVKKVKHRHQISDKIKDIKKLSNELAELRAKYTVRGAGADLAANTGIDPRVINLYKKESDLVGIEESRDKLIRMLSIRTKDDAHAHVSHQSLKIVSIVGVGGLGKTTLAKTVHDMLKKQFVCSTFISVGRTPSLTRTFEKMLVDLDENYSQVNMSRWDEERFSNELHKFLQQKRYFIVVDDIWDVGTWEVIRYALKDNNCGSRIIMTTRNFEVITKVEEIYRLKPLSDGNSKKLFNKRIHGQEGETLDDISTEVSSKIIDKCGGVPLAIIAIASLLVDRPCDDWLKVYDSIGFGKGDNTTKIMSYSYYDLPSYLKPCLLQLSIFPEDLTIDTRCVIWVWIAEGFVHLDEKEEGSLFDVGERYFKELVNRSMIQPIDDKYSRFIQQFKIHDIVFDLIRELSKDENFISILSSREQHASLDNLRSEKKTSMTRSNSKVRRLALRNHHVQQIPDDTIDMQEVLRSLNIINSEVEIMTPLHSFRVCRVLYIENSYVPISLKHIGRLLHLKYLDISFTAVDEVPKELGHLKSLQSLVLINIGLDELPPTVCSLTQLMCLVAQGFKRFPANRMGNLTSLEELRLKTVIGRSTTEDLVVELGKLTRLRMVRMTLAEELDESLQKALVRSLCSLRELQELVLSSSGSQQGATVWEDWEPPMQLRRLLVGGIFFWQLPGWINRSRVPHLIFLSLEKFAVEVQDLDNLARLPELSYLELDGFVWPPGYTVGTDDFKNLRFCDVGTTLKFPMGAMPRLEELQFGVFAGYWSWQVNGVPFEQFPTKDIIEDLDLGLHNLLSLEKVTVRVICSGATAVEVQEVEAVVTSAVENHPNRPTIQVHRMLERLILSDEHRVALLQQHIQQRYHVLWLKDEPDAWFIAHLRSYRLLQKAVISIDCAGASLCEVEKVEAAFRHAAEVHRNHPTIQLIRTNTDEMVSSSNHPDTESF</sequence>
<evidence type="ECO:0000256" key="1">
    <source>
        <dbReference type="ARBA" id="ARBA00008894"/>
    </source>
</evidence>
<evidence type="ECO:0000256" key="6">
    <source>
        <dbReference type="ARBA" id="ARBA00023054"/>
    </source>
</evidence>
<dbReference type="GO" id="GO:0009626">
    <property type="term" value="P:plant-type hypersensitive response"/>
    <property type="evidence" value="ECO:0007669"/>
    <property type="project" value="UniProtKB-ARBA"/>
</dbReference>
<reference evidence="11" key="1">
    <citation type="submission" date="2020-10" db="EMBL/GenBank/DDBJ databases">
        <authorList>
            <person name="Han B."/>
            <person name="Lu T."/>
            <person name="Zhao Q."/>
            <person name="Huang X."/>
            <person name="Zhao Y."/>
        </authorList>
    </citation>
    <scope>NUCLEOTIDE SEQUENCE</scope>
</reference>
<evidence type="ECO:0000259" key="8">
    <source>
        <dbReference type="Pfam" id="PF18052"/>
    </source>
</evidence>
<dbReference type="InterPro" id="IPR027417">
    <property type="entry name" value="P-loop_NTPase"/>
</dbReference>
<accession>A0A811REI2</accession>
<dbReference type="Gene3D" id="1.10.8.430">
    <property type="entry name" value="Helical domain of apoptotic protease-activating factors"/>
    <property type="match status" value="1"/>
</dbReference>
<dbReference type="SUPFAM" id="SSF52540">
    <property type="entry name" value="P-loop containing nucleoside triphosphate hydrolases"/>
    <property type="match status" value="1"/>
</dbReference>
<dbReference type="AlphaFoldDB" id="A0A811REI2"/>
<evidence type="ECO:0000259" key="9">
    <source>
        <dbReference type="Pfam" id="PF23559"/>
    </source>
</evidence>
<comment type="caution">
    <text evidence="11">The sequence shown here is derived from an EMBL/GenBank/DDBJ whole genome shotgun (WGS) entry which is preliminary data.</text>
</comment>